<dbReference type="AlphaFoldDB" id="E9B5L6"/>
<evidence type="ECO:0000256" key="1">
    <source>
        <dbReference type="SAM" id="MobiDB-lite"/>
    </source>
</evidence>
<keyword evidence="3" id="KW-1185">Reference proteome</keyword>
<dbReference type="EMBL" id="FR799586">
    <property type="protein sequence ID" value="CBZ30536.1"/>
    <property type="molecule type" value="Genomic_DNA"/>
</dbReference>
<sequence>MESKVITLLTSRPLLTVAEAAMELGLAHREVQRIFASVAASHEGVYTLLSSSVKEAAHGSATAVVLRKADRLEEDASAYALLSLTYPTNMSASSLPVQLHPCREVSLRTYPLVARGDMETRAAATAPPVAAAVPTATELTRTEGIKPAAASLSVATAVALTIPPLAQDEPPRSTPAPATVTLPKEETAARTPSPKPTLFDKMKQGAAATRRPRTEEASSKPLRQPAKPKKVAKTENTTSLAKLARASRRKSGGPSAAAGASTAPSSVRFLDDDEDATTHFGQNESSSSSHSEAIAKEELPIFDVVEVPASNDEVIMCDDAPPLAFRPAAQRLSPLIPTPTKKGPLAKKATSAAVAAETGAAQCKLSTFFNVAVVEFQKAYVREMQTEMKVENGEFVCCDVPRYKHSATGEVISEGEYHQRTAALVRSKSQDSAGSTPNQKSAGASVESPPYPAAAPKTGSRGTPQRSATQEKTAAAPAKTLHSFFKTSST</sequence>
<dbReference type="GeneID" id="13452591"/>
<dbReference type="PhylomeDB" id="E9B5L6"/>
<dbReference type="RefSeq" id="XP_003878983.1">
    <property type="nucleotide sequence ID" value="XM_003878934.1"/>
</dbReference>
<dbReference type="KEGG" id="lmi:LMXM_33_4210"/>
<reference evidence="2 3" key="1">
    <citation type="journal article" date="2011" name="Genome Res.">
        <title>Chromosome and gene copy number variation allow major structural change between species and strains of Leishmania.</title>
        <authorList>
            <person name="Rogers M.B."/>
            <person name="Hilley J.D."/>
            <person name="Dickens N.J."/>
            <person name="Wilkes J."/>
            <person name="Bates P.A."/>
            <person name="Depledge D.P."/>
            <person name="Harris D."/>
            <person name="Her Y."/>
            <person name="Herzyk P."/>
            <person name="Imamura H."/>
            <person name="Otto T.D."/>
            <person name="Sanders M."/>
            <person name="Seeger K."/>
            <person name="Dujardin J.C."/>
            <person name="Berriman M."/>
            <person name="Smith D.F."/>
            <person name="Hertz-Fowler C."/>
            <person name="Mottram J.C."/>
        </authorList>
    </citation>
    <scope>NUCLEOTIDE SEQUENCE [LARGE SCALE GENOMIC DNA]</scope>
    <source>
        <strain evidence="2 3">MHOM/GT/2001/U1103</strain>
    </source>
</reference>
<feature type="compositionally biased region" description="Polar residues" evidence="1">
    <location>
        <begin position="430"/>
        <end position="442"/>
    </location>
</feature>
<evidence type="ECO:0000313" key="2">
    <source>
        <dbReference type="EMBL" id="CBZ30536.1"/>
    </source>
</evidence>
<name>E9B5L6_LEIMU</name>
<accession>E9B5L6</accession>
<dbReference type="VEuPathDB" id="TriTrypDB:LmxM.33.4210"/>
<feature type="region of interest" description="Disordered" evidence="1">
    <location>
        <begin position="165"/>
        <end position="267"/>
    </location>
</feature>
<protein>
    <submittedName>
        <fullName evidence="2">Uncharacterized protein</fullName>
    </submittedName>
</protein>
<dbReference type="OrthoDB" id="267261at2759"/>
<feature type="compositionally biased region" description="Polar residues" evidence="1">
    <location>
        <begin position="460"/>
        <end position="472"/>
    </location>
</feature>
<proteinExistence type="predicted"/>
<organism evidence="2 3">
    <name type="scientific">Leishmania mexicana (strain MHOM/GT/2001/U1103)</name>
    <dbReference type="NCBI Taxonomy" id="929439"/>
    <lineage>
        <taxon>Eukaryota</taxon>
        <taxon>Discoba</taxon>
        <taxon>Euglenozoa</taxon>
        <taxon>Kinetoplastea</taxon>
        <taxon>Metakinetoplastina</taxon>
        <taxon>Trypanosomatida</taxon>
        <taxon>Trypanosomatidae</taxon>
        <taxon>Leishmaniinae</taxon>
        <taxon>Leishmania</taxon>
    </lineage>
</organism>
<dbReference type="Proteomes" id="UP000007259">
    <property type="component" value="Chromosome 33"/>
</dbReference>
<feature type="region of interest" description="Disordered" evidence="1">
    <location>
        <begin position="424"/>
        <end position="490"/>
    </location>
</feature>
<evidence type="ECO:0000313" key="3">
    <source>
        <dbReference type="Proteomes" id="UP000007259"/>
    </source>
</evidence>
<gene>
    <name evidence="2" type="ORF">LMXM_33_4210</name>
</gene>
<feature type="compositionally biased region" description="Low complexity" evidence="1">
    <location>
        <begin position="252"/>
        <end position="266"/>
    </location>
</feature>
<dbReference type="OMA" id="MQTEMKV"/>